<dbReference type="OrthoDB" id="770034at2"/>
<organism evidence="2 3">
    <name type="scientific">Pedobacter kyonggii</name>
    <dbReference type="NCBI Taxonomy" id="1926871"/>
    <lineage>
        <taxon>Bacteria</taxon>
        <taxon>Pseudomonadati</taxon>
        <taxon>Bacteroidota</taxon>
        <taxon>Sphingobacteriia</taxon>
        <taxon>Sphingobacteriales</taxon>
        <taxon>Sphingobacteriaceae</taxon>
        <taxon>Pedobacter</taxon>
    </lineage>
</organism>
<reference evidence="2 3" key="1">
    <citation type="submission" date="2019-02" db="EMBL/GenBank/DDBJ databases">
        <title>Pedobacter kyonggii whole genome sequence analysis.</title>
        <authorList>
            <person name="Dahal R.H."/>
        </authorList>
    </citation>
    <scope>NUCLEOTIDE SEQUENCE [LARGE SCALE GENOMIC DNA]</scope>
    <source>
        <strain evidence="2 3">K-4-11-1</strain>
    </source>
</reference>
<feature type="transmembrane region" description="Helical" evidence="1">
    <location>
        <begin position="82"/>
        <end position="107"/>
    </location>
</feature>
<dbReference type="Proteomes" id="UP000291819">
    <property type="component" value="Unassembled WGS sequence"/>
</dbReference>
<dbReference type="EMBL" id="SIXF01000011">
    <property type="protein sequence ID" value="TBO41726.1"/>
    <property type="molecule type" value="Genomic_DNA"/>
</dbReference>
<name>A0A4Q9HBW8_9SPHI</name>
<accession>A0A4Q9HBW8</accession>
<comment type="caution">
    <text evidence="2">The sequence shown here is derived from an EMBL/GenBank/DDBJ whole genome shotgun (WGS) entry which is preliminary data.</text>
</comment>
<evidence type="ECO:0000313" key="3">
    <source>
        <dbReference type="Proteomes" id="UP000291819"/>
    </source>
</evidence>
<proteinExistence type="predicted"/>
<gene>
    <name evidence="2" type="ORF">EYS08_12825</name>
</gene>
<evidence type="ECO:0000256" key="1">
    <source>
        <dbReference type="SAM" id="Phobius"/>
    </source>
</evidence>
<dbReference type="RefSeq" id="WP_131030419.1">
    <property type="nucleotide sequence ID" value="NZ_SIXF01000011.1"/>
</dbReference>
<keyword evidence="1" id="KW-0812">Transmembrane</keyword>
<evidence type="ECO:0000313" key="2">
    <source>
        <dbReference type="EMBL" id="TBO41726.1"/>
    </source>
</evidence>
<sequence length="113" mass="12537">MMTVQENLSEKKLFTHLLVKRMLLVGAIGLVMVSVFVIGAGKGDPAWGSNWRIKPLLLTPLFGAFIGLLYDLTEPLRRIKGWIGAVFYVLSIFAVMVGLWMGLILGLNGTMWD</sequence>
<dbReference type="AlphaFoldDB" id="A0A4Q9HBW8"/>
<feature type="transmembrane region" description="Helical" evidence="1">
    <location>
        <begin position="21"/>
        <end position="41"/>
    </location>
</feature>
<keyword evidence="1" id="KW-1133">Transmembrane helix</keyword>
<protein>
    <submittedName>
        <fullName evidence="2">Potassium transporter KefB</fullName>
    </submittedName>
</protein>
<keyword evidence="3" id="KW-1185">Reference proteome</keyword>
<feature type="transmembrane region" description="Helical" evidence="1">
    <location>
        <begin position="53"/>
        <end position="70"/>
    </location>
</feature>
<keyword evidence="1" id="KW-0472">Membrane</keyword>